<dbReference type="Proteomes" id="UP001162480">
    <property type="component" value="Chromosome 4"/>
</dbReference>
<proteinExistence type="predicted"/>
<dbReference type="AlphaFoldDB" id="A0AA36AUX8"/>
<sequence length="72" mass="7962">MKSKGRRGKGEWKGERKGERRGGGGGGEEEEEEEEEALNQLPRGTGCLTGGTDILISFLNLRTAQRQIWDSQ</sequence>
<feature type="region of interest" description="Disordered" evidence="1">
    <location>
        <begin position="1"/>
        <end position="47"/>
    </location>
</feature>
<name>A0AA36AUX8_OCTVU</name>
<dbReference type="EMBL" id="OX597817">
    <property type="protein sequence ID" value="CAI9721292.1"/>
    <property type="molecule type" value="Genomic_DNA"/>
</dbReference>
<evidence type="ECO:0000313" key="3">
    <source>
        <dbReference type="Proteomes" id="UP001162480"/>
    </source>
</evidence>
<reference evidence="2" key="1">
    <citation type="submission" date="2023-08" db="EMBL/GenBank/DDBJ databases">
        <authorList>
            <person name="Alioto T."/>
            <person name="Alioto T."/>
            <person name="Gomez Garrido J."/>
        </authorList>
    </citation>
    <scope>NUCLEOTIDE SEQUENCE</scope>
</reference>
<evidence type="ECO:0000313" key="2">
    <source>
        <dbReference type="EMBL" id="CAI9721292.1"/>
    </source>
</evidence>
<organism evidence="2 3">
    <name type="scientific">Octopus vulgaris</name>
    <name type="common">Common octopus</name>
    <dbReference type="NCBI Taxonomy" id="6645"/>
    <lineage>
        <taxon>Eukaryota</taxon>
        <taxon>Metazoa</taxon>
        <taxon>Spiralia</taxon>
        <taxon>Lophotrochozoa</taxon>
        <taxon>Mollusca</taxon>
        <taxon>Cephalopoda</taxon>
        <taxon>Coleoidea</taxon>
        <taxon>Octopodiformes</taxon>
        <taxon>Octopoda</taxon>
        <taxon>Incirrata</taxon>
        <taxon>Octopodidae</taxon>
        <taxon>Octopus</taxon>
    </lineage>
</organism>
<protein>
    <submittedName>
        <fullName evidence="2">Uncharacterized protein</fullName>
    </submittedName>
</protein>
<keyword evidence="3" id="KW-1185">Reference proteome</keyword>
<feature type="compositionally biased region" description="Basic and acidic residues" evidence="1">
    <location>
        <begin position="8"/>
        <end position="22"/>
    </location>
</feature>
<evidence type="ECO:0000256" key="1">
    <source>
        <dbReference type="SAM" id="MobiDB-lite"/>
    </source>
</evidence>
<gene>
    <name evidence="2" type="ORF">OCTVUL_1B011107</name>
</gene>
<feature type="compositionally biased region" description="Acidic residues" evidence="1">
    <location>
        <begin position="27"/>
        <end position="37"/>
    </location>
</feature>
<accession>A0AA36AUX8</accession>